<evidence type="ECO:0000256" key="1">
    <source>
        <dbReference type="SAM" id="Coils"/>
    </source>
</evidence>
<dbReference type="OrthoDB" id="10019969at2"/>
<keyword evidence="4" id="KW-1185">Reference proteome</keyword>
<sequence>MKDYGISYIPSANQNSKEPSEPIVSDKVDVDKVNELIDKKIGNLNNLNTNLKNNAVNAINELGDKISKLEDTKETMSFKNTKKSNKE</sequence>
<reference evidence="3 4" key="1">
    <citation type="submission" date="2018-05" db="EMBL/GenBank/DDBJ databases">
        <title>Novel Campyloabacter and Helicobacter Species and Strains.</title>
        <authorList>
            <person name="Mannion A.J."/>
            <person name="Shen Z."/>
            <person name="Fox J.G."/>
        </authorList>
    </citation>
    <scope>NUCLEOTIDE SEQUENCE [LARGE SCALE GENOMIC DNA]</scope>
    <source>
        <strain evidence="4">MIT17-664</strain>
    </source>
</reference>
<feature type="coiled-coil region" evidence="1">
    <location>
        <begin position="41"/>
        <end position="72"/>
    </location>
</feature>
<keyword evidence="1" id="KW-0175">Coiled coil</keyword>
<gene>
    <name evidence="3" type="ORF">CQA69_07405</name>
</gene>
<dbReference type="AlphaFoldDB" id="A0A4U7BEA1"/>
<name>A0A4U7BEA1_9BACT</name>
<dbReference type="EMBL" id="NXLZ01000013">
    <property type="protein sequence ID" value="TKX29519.1"/>
    <property type="molecule type" value="Genomic_DNA"/>
</dbReference>
<feature type="region of interest" description="Disordered" evidence="2">
    <location>
        <begin position="1"/>
        <end position="22"/>
    </location>
</feature>
<organism evidence="3 4">
    <name type="scientific">Campylobacter estrildidarum</name>
    <dbReference type="NCBI Taxonomy" id="2510189"/>
    <lineage>
        <taxon>Bacteria</taxon>
        <taxon>Pseudomonadati</taxon>
        <taxon>Campylobacterota</taxon>
        <taxon>Epsilonproteobacteria</taxon>
        <taxon>Campylobacterales</taxon>
        <taxon>Campylobacteraceae</taxon>
        <taxon>Campylobacter</taxon>
    </lineage>
</organism>
<evidence type="ECO:0000256" key="2">
    <source>
        <dbReference type="SAM" id="MobiDB-lite"/>
    </source>
</evidence>
<accession>A0A4U7BEA1</accession>
<evidence type="ECO:0000313" key="4">
    <source>
        <dbReference type="Proteomes" id="UP000308838"/>
    </source>
</evidence>
<evidence type="ECO:0000313" key="3">
    <source>
        <dbReference type="EMBL" id="TKX29519.1"/>
    </source>
</evidence>
<dbReference type="RefSeq" id="WP_137621143.1">
    <property type="nucleotide sequence ID" value="NZ_NXLZ01000013.1"/>
</dbReference>
<comment type="caution">
    <text evidence="3">The sequence shown here is derived from an EMBL/GenBank/DDBJ whole genome shotgun (WGS) entry which is preliminary data.</text>
</comment>
<protein>
    <submittedName>
        <fullName evidence="3">Uncharacterized protein</fullName>
    </submittedName>
</protein>
<dbReference type="Proteomes" id="UP000308838">
    <property type="component" value="Unassembled WGS sequence"/>
</dbReference>
<proteinExistence type="predicted"/>